<protein>
    <recommendedName>
        <fullName evidence="2">EGF-like domain-containing protein</fullName>
    </recommendedName>
</protein>
<evidence type="ECO:0000313" key="4">
    <source>
        <dbReference type="Proteomes" id="UP000024635"/>
    </source>
</evidence>
<dbReference type="GO" id="GO:0005112">
    <property type="term" value="F:Notch binding"/>
    <property type="evidence" value="ECO:0007669"/>
    <property type="project" value="TreeGrafter"/>
</dbReference>
<keyword evidence="1" id="KW-0812">Transmembrane</keyword>
<feature type="transmembrane region" description="Helical" evidence="1">
    <location>
        <begin position="294"/>
        <end position="315"/>
    </location>
</feature>
<keyword evidence="1" id="KW-0472">Membrane</keyword>
<dbReference type="InterPro" id="IPR050906">
    <property type="entry name" value="Notch_signaling"/>
</dbReference>
<evidence type="ECO:0000313" key="3">
    <source>
        <dbReference type="EMBL" id="EYC19260.1"/>
    </source>
</evidence>
<comment type="caution">
    <text evidence="3">The sequence shown here is derived from an EMBL/GenBank/DDBJ whole genome shotgun (WGS) entry which is preliminary data.</text>
</comment>
<proteinExistence type="predicted"/>
<dbReference type="OrthoDB" id="10266706at2759"/>
<evidence type="ECO:0000256" key="1">
    <source>
        <dbReference type="SAM" id="Phobius"/>
    </source>
</evidence>
<dbReference type="PANTHER" id="PTHR24044">
    <property type="entry name" value="NOTCH LIGAND FAMILY MEMBER"/>
    <property type="match status" value="1"/>
</dbReference>
<feature type="domain" description="EGF-like" evidence="2">
    <location>
        <begin position="198"/>
        <end position="209"/>
    </location>
</feature>
<dbReference type="PANTHER" id="PTHR24044:SF420">
    <property type="entry name" value="DELTA AND NOTCH-LIKE EPIDERMAL GROWTH FACTOR-RELATED RECEPTOR ISOFORM X1"/>
    <property type="match status" value="1"/>
</dbReference>
<dbReference type="AlphaFoldDB" id="A0A016UVN0"/>
<keyword evidence="1" id="KW-1133">Transmembrane helix</keyword>
<dbReference type="InterPro" id="IPR000742">
    <property type="entry name" value="EGF"/>
</dbReference>
<dbReference type="STRING" id="53326.A0A016UVN0"/>
<dbReference type="Proteomes" id="UP000024635">
    <property type="component" value="Unassembled WGS sequence"/>
</dbReference>
<organism evidence="3 4">
    <name type="scientific">Ancylostoma ceylanicum</name>
    <dbReference type="NCBI Taxonomy" id="53326"/>
    <lineage>
        <taxon>Eukaryota</taxon>
        <taxon>Metazoa</taxon>
        <taxon>Ecdysozoa</taxon>
        <taxon>Nematoda</taxon>
        <taxon>Chromadorea</taxon>
        <taxon>Rhabditida</taxon>
        <taxon>Rhabditina</taxon>
        <taxon>Rhabditomorpha</taxon>
        <taxon>Strongyloidea</taxon>
        <taxon>Ancylostomatidae</taxon>
        <taxon>Ancylostomatinae</taxon>
        <taxon>Ancylostoma</taxon>
    </lineage>
</organism>
<name>A0A016UVN0_9BILA</name>
<dbReference type="Gene3D" id="2.10.25.10">
    <property type="entry name" value="Laminin"/>
    <property type="match status" value="1"/>
</dbReference>
<accession>A0A016UVN0</accession>
<reference evidence="4" key="1">
    <citation type="journal article" date="2015" name="Nat. Genet.">
        <title>The genome and transcriptome of the zoonotic hookworm Ancylostoma ceylanicum identify infection-specific gene families.</title>
        <authorList>
            <person name="Schwarz E.M."/>
            <person name="Hu Y."/>
            <person name="Antoshechkin I."/>
            <person name="Miller M.M."/>
            <person name="Sternberg P.W."/>
            <person name="Aroian R.V."/>
        </authorList>
    </citation>
    <scope>NUCLEOTIDE SEQUENCE</scope>
    <source>
        <strain evidence="4">HY135</strain>
    </source>
</reference>
<dbReference type="PROSITE" id="PS00022">
    <property type="entry name" value="EGF_1"/>
    <property type="match status" value="2"/>
</dbReference>
<keyword evidence="4" id="KW-1185">Reference proteome</keyword>
<feature type="domain" description="EGF-like" evidence="2">
    <location>
        <begin position="255"/>
        <end position="266"/>
    </location>
</feature>
<dbReference type="EMBL" id="JARK01001361">
    <property type="protein sequence ID" value="EYC19260.1"/>
    <property type="molecule type" value="Genomic_DNA"/>
</dbReference>
<sequence>MARSRLWPTKPSIPPGVGKMVPEESGRMKLSLGTLDVQNLACFTYDAETVWFIMRIAFIFFYVGRLYQNANADNGASRQAPRPGIDFIGPLWLPRTYKVTCCRGGQPMAENAELITNWTQKASDYAVDEHALDGGDDHCRVFEGTFLLSASALFNFSFTGYGVQCKCPDHTDALDRHCRRLAPCQNNGYRSQSLGMMCACTEPYFGEFCDKICDQGQVLKGVDGRSYCSCLPFYQGEQCTDMVCLNGGVEVHGRCTCPPTFVGYHCEVDANRTIQHGTRFHRFGESNELLSRDISGTVFSLVMIIVLVVSMYLLMKHRMQVQSRFAASRREEMARAAAAYGISRRGDVIAPEDLRIAPFVAAGIDGPPPYVLHTYTSTSICKITVLRVRRNTPHGVRHPASPSQATSISIPIDFWRKTAVVVVVHTNNRYVSKSLPIERKRLKVQSRFAASRREEMARAAAAYGISRRGDVIAPEDLRIAPFVAAGIDGPPPYVLHTYTSRMRTEILPPLPSYEDATKEPPIR</sequence>
<gene>
    <name evidence="3" type="primary">Acey_s0025.g1273</name>
    <name evidence="3" type="synonym">Acey-T25F10.3</name>
    <name evidence="3" type="ORF">Y032_0025g1273</name>
</gene>
<evidence type="ECO:0000259" key="2">
    <source>
        <dbReference type="PROSITE" id="PS00022"/>
    </source>
</evidence>